<accession>A0A5J9VFW8</accession>
<gene>
    <name evidence="1" type="ORF">EJB05_16168</name>
</gene>
<evidence type="ECO:0000313" key="2">
    <source>
        <dbReference type="Proteomes" id="UP000324897"/>
    </source>
</evidence>
<feature type="non-terminal residue" evidence="1">
    <location>
        <position position="1"/>
    </location>
</feature>
<protein>
    <submittedName>
        <fullName evidence="1">Uncharacterized protein</fullName>
    </submittedName>
</protein>
<dbReference type="AlphaFoldDB" id="A0A5J9VFW8"/>
<evidence type="ECO:0000313" key="1">
    <source>
        <dbReference type="EMBL" id="TVU34337.1"/>
    </source>
</evidence>
<organism evidence="1 2">
    <name type="scientific">Eragrostis curvula</name>
    <name type="common">weeping love grass</name>
    <dbReference type="NCBI Taxonomy" id="38414"/>
    <lineage>
        <taxon>Eukaryota</taxon>
        <taxon>Viridiplantae</taxon>
        <taxon>Streptophyta</taxon>
        <taxon>Embryophyta</taxon>
        <taxon>Tracheophyta</taxon>
        <taxon>Spermatophyta</taxon>
        <taxon>Magnoliopsida</taxon>
        <taxon>Liliopsida</taxon>
        <taxon>Poales</taxon>
        <taxon>Poaceae</taxon>
        <taxon>PACMAD clade</taxon>
        <taxon>Chloridoideae</taxon>
        <taxon>Eragrostideae</taxon>
        <taxon>Eragrostidinae</taxon>
        <taxon>Eragrostis</taxon>
    </lineage>
</organism>
<comment type="caution">
    <text evidence="1">The sequence shown here is derived from an EMBL/GenBank/DDBJ whole genome shotgun (WGS) entry which is preliminary data.</text>
</comment>
<sequence>PSLPASSRRRRLIAASDPPNSALRCLLAKQIPLPLPLCKNRCRTSRFGPACDGPRNRSPPYFAAPLILGAPSFASSRALPRRSSLKPIQLQVPVLRCAAILLVLGDLDTPRPNQAEGTTAHVINVSSNGITSFSAQASRSHNACHKRRQAWLHIFLTSRYSVSSLSRLTLLRDS</sequence>
<name>A0A5J9VFW8_9POAL</name>
<dbReference type="Gramene" id="TVU34337">
    <property type="protein sequence ID" value="TVU34337"/>
    <property type="gene ID" value="EJB05_16168"/>
</dbReference>
<reference evidence="1 2" key="1">
    <citation type="journal article" date="2019" name="Sci. Rep.">
        <title>A high-quality genome of Eragrostis curvula grass provides insights into Poaceae evolution and supports new strategies to enhance forage quality.</title>
        <authorList>
            <person name="Carballo J."/>
            <person name="Santos B.A.C.M."/>
            <person name="Zappacosta D."/>
            <person name="Garbus I."/>
            <person name="Selva J.P."/>
            <person name="Gallo C.A."/>
            <person name="Diaz A."/>
            <person name="Albertini E."/>
            <person name="Caccamo M."/>
            <person name="Echenique V."/>
        </authorList>
    </citation>
    <scope>NUCLEOTIDE SEQUENCE [LARGE SCALE GENOMIC DNA]</scope>
    <source>
        <strain evidence="2">cv. Victoria</strain>
        <tissue evidence="1">Leaf</tissue>
    </source>
</reference>
<keyword evidence="2" id="KW-1185">Reference proteome</keyword>
<dbReference type="EMBL" id="RWGY01000009">
    <property type="protein sequence ID" value="TVU34337.1"/>
    <property type="molecule type" value="Genomic_DNA"/>
</dbReference>
<dbReference type="Proteomes" id="UP000324897">
    <property type="component" value="Unassembled WGS sequence"/>
</dbReference>
<proteinExistence type="predicted"/>